<feature type="domain" description="Alpha/beta hydrolase fold-3" evidence="4">
    <location>
        <begin position="75"/>
        <end position="276"/>
    </location>
</feature>
<name>A0A069Q4V3_9BURK</name>
<accession>A0A069Q4V3</accession>
<evidence type="ECO:0000313" key="5">
    <source>
        <dbReference type="EMBL" id="KDR44791.1"/>
    </source>
</evidence>
<dbReference type="PANTHER" id="PTHR48081:SF30">
    <property type="entry name" value="ACETYL-HYDROLASE LIPR-RELATED"/>
    <property type="match status" value="1"/>
</dbReference>
<dbReference type="InterPro" id="IPR013094">
    <property type="entry name" value="AB_hydrolase_3"/>
</dbReference>
<comment type="similarity">
    <text evidence="1">Belongs to the 'GDXG' lipolytic enzyme family.</text>
</comment>
<dbReference type="PROSITE" id="PS01173">
    <property type="entry name" value="LIPASE_GDXG_HIS"/>
    <property type="match status" value="1"/>
</dbReference>
<dbReference type="GO" id="GO:0004806">
    <property type="term" value="F:triacylglycerol lipase activity"/>
    <property type="evidence" value="ECO:0007669"/>
    <property type="project" value="TreeGrafter"/>
</dbReference>
<dbReference type="InterPro" id="IPR029058">
    <property type="entry name" value="AB_hydrolase_fold"/>
</dbReference>
<dbReference type="PANTHER" id="PTHR48081">
    <property type="entry name" value="AB HYDROLASE SUPERFAMILY PROTEIN C4A8.06C"/>
    <property type="match status" value="1"/>
</dbReference>
<dbReference type="EMBL" id="JFHC01000001">
    <property type="protein sequence ID" value="KDR44791.1"/>
    <property type="molecule type" value="Genomic_DNA"/>
</dbReference>
<keyword evidence="6" id="KW-1185">Reference proteome</keyword>
<gene>
    <name evidence="5" type="ORF">BG61_01075</name>
</gene>
<evidence type="ECO:0000259" key="4">
    <source>
        <dbReference type="Pfam" id="PF07859"/>
    </source>
</evidence>
<feature type="active site" evidence="3">
    <location>
        <position position="149"/>
    </location>
</feature>
<dbReference type="AlphaFoldDB" id="A0A069Q4V3"/>
<dbReference type="InterPro" id="IPR002168">
    <property type="entry name" value="Lipase_GDXG_HIS_AS"/>
</dbReference>
<dbReference type="Pfam" id="PF07859">
    <property type="entry name" value="Abhydrolase_3"/>
    <property type="match status" value="1"/>
</dbReference>
<evidence type="ECO:0000313" key="6">
    <source>
        <dbReference type="Proteomes" id="UP000027466"/>
    </source>
</evidence>
<reference evidence="5 6" key="1">
    <citation type="submission" date="2014-03" db="EMBL/GenBank/DDBJ databases">
        <title>Draft Genome Sequences of Four Burkholderia Strains.</title>
        <authorList>
            <person name="Liu X.Y."/>
            <person name="Li C.X."/>
            <person name="Xu J.H."/>
        </authorList>
    </citation>
    <scope>NUCLEOTIDE SEQUENCE [LARGE SCALE GENOMIC DNA]</scope>
    <source>
        <strain evidence="5 6">DSM 50014</strain>
    </source>
</reference>
<dbReference type="InterPro" id="IPR033140">
    <property type="entry name" value="Lipase_GDXG_put_SER_AS"/>
</dbReference>
<proteinExistence type="inferred from homology"/>
<comment type="caution">
    <text evidence="5">The sequence shown here is derived from an EMBL/GenBank/DDBJ whole genome shotgun (WGS) entry which is preliminary data.</text>
</comment>
<evidence type="ECO:0000256" key="3">
    <source>
        <dbReference type="PROSITE-ProRule" id="PRU10038"/>
    </source>
</evidence>
<dbReference type="Gene3D" id="3.40.50.1820">
    <property type="entry name" value="alpha/beta hydrolase"/>
    <property type="match status" value="1"/>
</dbReference>
<sequence>MSWQNALACWIVRRRLRPETAKPEISVERARAYTSKRVWTPKVPRGWRLTPRYEPGDAPLRGEWLEADPPQQTTILYLHGGGYYFCSPRSHRTIVFALATRARARVFSLDYRLAPEHRFPAALDDAVAAYRQLRADGVPAQSLVVAGDSAGGGLALATLLALRDAGDALPACGLLFSPWTDLASTGASIRTNDGRDPMFFGASLGRAARLYLGDADATNPYASPLYGRFDGLPPLLIQVGDTEVLLDDSTRIAEKARAAGVAVDFGIWPKVPHGFQLCAPFMPEANRALEHAARFIQRTTAPSPVHRLPETSSV</sequence>
<dbReference type="RefSeq" id="WP_035941263.1">
    <property type="nucleotide sequence ID" value="NZ_CADFFX010000003.1"/>
</dbReference>
<evidence type="ECO:0000256" key="1">
    <source>
        <dbReference type="ARBA" id="ARBA00010515"/>
    </source>
</evidence>
<dbReference type="Proteomes" id="UP000027466">
    <property type="component" value="Unassembled WGS sequence"/>
</dbReference>
<dbReference type="InterPro" id="IPR050300">
    <property type="entry name" value="GDXG_lipolytic_enzyme"/>
</dbReference>
<dbReference type="SUPFAM" id="SSF53474">
    <property type="entry name" value="alpha/beta-Hydrolases"/>
    <property type="match status" value="1"/>
</dbReference>
<organism evidence="5 6">
    <name type="scientific">Caballeronia glathei</name>
    <dbReference type="NCBI Taxonomy" id="60547"/>
    <lineage>
        <taxon>Bacteria</taxon>
        <taxon>Pseudomonadati</taxon>
        <taxon>Pseudomonadota</taxon>
        <taxon>Betaproteobacteria</taxon>
        <taxon>Burkholderiales</taxon>
        <taxon>Burkholderiaceae</taxon>
        <taxon>Caballeronia</taxon>
    </lineage>
</organism>
<evidence type="ECO:0000256" key="2">
    <source>
        <dbReference type="ARBA" id="ARBA00022801"/>
    </source>
</evidence>
<protein>
    <submittedName>
        <fullName evidence="5">Alpha/beta hydrolase</fullName>
    </submittedName>
</protein>
<dbReference type="PROSITE" id="PS01174">
    <property type="entry name" value="LIPASE_GDXG_SER"/>
    <property type="match status" value="1"/>
</dbReference>
<keyword evidence="2 5" id="KW-0378">Hydrolase</keyword>